<sequence length="38" mass="4692">MALPPICHRFLRTGIEANITKMQNIERKCRLWYHHRTR</sequence>
<dbReference type="EMBL" id="BK015065">
    <property type="protein sequence ID" value="DAD89601.1"/>
    <property type="molecule type" value="Genomic_DNA"/>
</dbReference>
<protein>
    <submittedName>
        <fullName evidence="1">Uncharacterized protein</fullName>
    </submittedName>
</protein>
<accession>A0A8S5N4N6</accession>
<evidence type="ECO:0000313" key="1">
    <source>
        <dbReference type="EMBL" id="DAD89601.1"/>
    </source>
</evidence>
<reference evidence="1" key="1">
    <citation type="journal article" date="2021" name="Proc. Natl. Acad. Sci. U.S.A.">
        <title>A Catalog of Tens of Thousands of Viruses from Human Metagenomes Reveals Hidden Associations with Chronic Diseases.</title>
        <authorList>
            <person name="Tisza M.J."/>
            <person name="Buck C.B."/>
        </authorList>
    </citation>
    <scope>NUCLEOTIDE SEQUENCE</scope>
    <source>
        <strain evidence="1">CtUoe7</strain>
    </source>
</reference>
<organism evidence="1">
    <name type="scientific">Siphoviridae sp. ctUoe7</name>
    <dbReference type="NCBI Taxonomy" id="2826355"/>
    <lineage>
        <taxon>Viruses</taxon>
        <taxon>Duplodnaviria</taxon>
        <taxon>Heunggongvirae</taxon>
        <taxon>Uroviricota</taxon>
        <taxon>Caudoviricetes</taxon>
    </lineage>
</organism>
<name>A0A8S5N4N6_9CAUD</name>
<proteinExistence type="predicted"/>